<reference evidence="9 10" key="1">
    <citation type="submission" date="2019-11" db="EMBL/GenBank/DDBJ databases">
        <title>Whole-genome sequence of the anaerobic purple sulfur bacterium Allochromatium palmeri DSM 15591.</title>
        <authorList>
            <person name="Kyndt J.A."/>
            <person name="Meyer T.E."/>
        </authorList>
    </citation>
    <scope>NUCLEOTIDE SEQUENCE [LARGE SCALE GENOMIC DNA]</scope>
    <source>
        <strain evidence="9 10">DSM 15591</strain>
    </source>
</reference>
<gene>
    <name evidence="6" type="primary">rnfG</name>
    <name evidence="9" type="ORF">GJ668_16380</name>
</gene>
<evidence type="ECO:0000256" key="4">
    <source>
        <dbReference type="ARBA" id="ARBA00022643"/>
    </source>
</evidence>
<dbReference type="InterPro" id="IPR010209">
    <property type="entry name" value="Ion_transpt_RnfG/RsxG"/>
</dbReference>
<dbReference type="SMART" id="SM00900">
    <property type="entry name" value="FMN_bind"/>
    <property type="match status" value="1"/>
</dbReference>
<comment type="cofactor">
    <cofactor evidence="6">
        <name>FMN</name>
        <dbReference type="ChEBI" id="CHEBI:58210"/>
    </cofactor>
</comment>
<evidence type="ECO:0000256" key="7">
    <source>
        <dbReference type="SAM" id="Phobius"/>
    </source>
</evidence>
<keyword evidence="6" id="KW-1003">Cell membrane</keyword>
<dbReference type="EMBL" id="WNKT01000047">
    <property type="protein sequence ID" value="MTW22646.1"/>
    <property type="molecule type" value="Genomic_DNA"/>
</dbReference>
<dbReference type="Proteomes" id="UP000434044">
    <property type="component" value="Unassembled WGS sequence"/>
</dbReference>
<protein>
    <recommendedName>
        <fullName evidence="6">Ion-translocating oxidoreductase complex subunit G</fullName>
        <ecNumber evidence="6">7.-.-.-</ecNumber>
    </recommendedName>
    <alternativeName>
        <fullName evidence="6">Rnf electron transport complex subunit G</fullName>
    </alternativeName>
</protein>
<evidence type="ECO:0000259" key="8">
    <source>
        <dbReference type="SMART" id="SM00900"/>
    </source>
</evidence>
<evidence type="ECO:0000256" key="2">
    <source>
        <dbReference type="ARBA" id="ARBA00022553"/>
    </source>
</evidence>
<comment type="subcellular location">
    <subcellularLocation>
        <location evidence="6">Cell inner membrane</location>
        <topology evidence="6">Single-pass membrane protein</topology>
    </subcellularLocation>
</comment>
<evidence type="ECO:0000313" key="9">
    <source>
        <dbReference type="EMBL" id="MTW22646.1"/>
    </source>
</evidence>
<evidence type="ECO:0000256" key="5">
    <source>
        <dbReference type="ARBA" id="ARBA00022982"/>
    </source>
</evidence>
<evidence type="ECO:0000313" key="10">
    <source>
        <dbReference type="Proteomes" id="UP000434044"/>
    </source>
</evidence>
<feature type="modified residue" description="FMN phosphoryl threonine" evidence="6">
    <location>
        <position position="196"/>
    </location>
</feature>
<dbReference type="RefSeq" id="WP_155451207.1">
    <property type="nucleotide sequence ID" value="NZ_WNKT01000047.1"/>
</dbReference>
<evidence type="ECO:0000256" key="6">
    <source>
        <dbReference type="HAMAP-Rule" id="MF_00479"/>
    </source>
</evidence>
<keyword evidence="2 6" id="KW-0597">Phosphoprotein</keyword>
<name>A0A6N8EIW7_9GAMM</name>
<evidence type="ECO:0000256" key="1">
    <source>
        <dbReference type="ARBA" id="ARBA00022448"/>
    </source>
</evidence>
<comment type="function">
    <text evidence="6">Part of a membrane-bound complex that couples electron transfer with translocation of ions across the membrane.</text>
</comment>
<dbReference type="GO" id="GO:0010181">
    <property type="term" value="F:FMN binding"/>
    <property type="evidence" value="ECO:0007669"/>
    <property type="project" value="InterPro"/>
</dbReference>
<feature type="transmembrane region" description="Helical" evidence="7">
    <location>
        <begin position="23"/>
        <end position="45"/>
    </location>
</feature>
<dbReference type="OrthoDB" id="9794010at2"/>
<keyword evidence="6" id="KW-0997">Cell inner membrane</keyword>
<comment type="caution">
    <text evidence="9">The sequence shown here is derived from an EMBL/GenBank/DDBJ whole genome shotgun (WGS) entry which is preliminary data.</text>
</comment>
<dbReference type="AlphaFoldDB" id="A0A6N8EIW7"/>
<dbReference type="HAMAP" id="MF_00479">
    <property type="entry name" value="RsxG_RnfG"/>
    <property type="match status" value="1"/>
</dbReference>
<keyword evidence="6" id="KW-1278">Translocase</keyword>
<keyword evidence="5 6" id="KW-0249">Electron transport</keyword>
<feature type="domain" description="FMN-binding" evidence="8">
    <location>
        <begin position="111"/>
        <end position="213"/>
    </location>
</feature>
<comment type="subunit">
    <text evidence="6">The complex is composed of six subunits: RnfA, RnfB, RnfC, RnfD, RnfE and RnfG.</text>
</comment>
<keyword evidence="4 6" id="KW-0288">FMN</keyword>
<dbReference type="GO" id="GO:0022900">
    <property type="term" value="P:electron transport chain"/>
    <property type="evidence" value="ECO:0007669"/>
    <property type="project" value="UniProtKB-UniRule"/>
</dbReference>
<organism evidence="9 10">
    <name type="scientific">Allochromatium palmeri</name>
    <dbReference type="NCBI Taxonomy" id="231048"/>
    <lineage>
        <taxon>Bacteria</taxon>
        <taxon>Pseudomonadati</taxon>
        <taxon>Pseudomonadota</taxon>
        <taxon>Gammaproteobacteria</taxon>
        <taxon>Chromatiales</taxon>
        <taxon>Chromatiaceae</taxon>
        <taxon>Allochromatium</taxon>
    </lineage>
</organism>
<proteinExistence type="inferred from homology"/>
<keyword evidence="6 7" id="KW-1133">Transmembrane helix</keyword>
<evidence type="ECO:0000256" key="3">
    <source>
        <dbReference type="ARBA" id="ARBA00022630"/>
    </source>
</evidence>
<dbReference type="InterPro" id="IPR007329">
    <property type="entry name" value="FMN-bd"/>
</dbReference>
<keyword evidence="6 7" id="KW-0812">Transmembrane</keyword>
<keyword evidence="3 6" id="KW-0285">Flavoprotein</keyword>
<dbReference type="PANTHER" id="PTHR36118">
    <property type="entry name" value="ION-TRANSLOCATING OXIDOREDUCTASE COMPLEX SUBUNIT G"/>
    <property type="match status" value="1"/>
</dbReference>
<dbReference type="PANTHER" id="PTHR36118:SF1">
    <property type="entry name" value="ION-TRANSLOCATING OXIDOREDUCTASE COMPLEX SUBUNIT G"/>
    <property type="match status" value="1"/>
</dbReference>
<accession>A0A6N8EIW7</accession>
<dbReference type="EC" id="7.-.-.-" evidence="6"/>
<keyword evidence="1 6" id="KW-0813">Transport</keyword>
<sequence length="230" mass="23889">MTTEVQIQPQPATTPAWAMLRTLGGIALLSGLLVALVYQFTLPIIAENQRVLTEKAVFRVLPGAVTKRDFVITPEGGLAPAEAGVSGELIYGAYDAAGQLLGLAITGSGPGYAGPVRVMFAYDPDCDCLTGSKVLQSNETPGFGDKLDFDPDFLANFKALDARLNAEGTALANAIVTVKHGTKSEPWQIDAITGATISSKAMGRAADAAAQHAVPAIERDLAVLASPPSP</sequence>
<keyword evidence="10" id="KW-1185">Reference proteome</keyword>
<keyword evidence="6 7" id="KW-0472">Membrane</keyword>
<dbReference type="GO" id="GO:0005886">
    <property type="term" value="C:plasma membrane"/>
    <property type="evidence" value="ECO:0007669"/>
    <property type="project" value="UniProtKB-SubCell"/>
</dbReference>
<comment type="similarity">
    <text evidence="6">Belongs to the RnfG family.</text>
</comment>
<dbReference type="Pfam" id="PF04205">
    <property type="entry name" value="FMN_bind"/>
    <property type="match status" value="1"/>
</dbReference>
<dbReference type="GO" id="GO:0009055">
    <property type="term" value="F:electron transfer activity"/>
    <property type="evidence" value="ECO:0007669"/>
    <property type="project" value="InterPro"/>
</dbReference>